<dbReference type="GO" id="GO:0005524">
    <property type="term" value="F:ATP binding"/>
    <property type="evidence" value="ECO:0007669"/>
    <property type="project" value="UniProtKB-KW"/>
</dbReference>
<dbReference type="Pfam" id="PF00005">
    <property type="entry name" value="ABC_tran"/>
    <property type="match status" value="1"/>
</dbReference>
<evidence type="ECO:0000256" key="1">
    <source>
        <dbReference type="ARBA" id="ARBA00022448"/>
    </source>
</evidence>
<evidence type="ECO:0000256" key="4">
    <source>
        <dbReference type="ARBA" id="ARBA00038388"/>
    </source>
</evidence>
<dbReference type="Proteomes" id="UP000249061">
    <property type="component" value="Unassembled WGS sequence"/>
</dbReference>
<dbReference type="InterPro" id="IPR017871">
    <property type="entry name" value="ABC_transporter-like_CS"/>
</dbReference>
<name>A0A2W5TZA8_9BACT</name>
<dbReference type="SUPFAM" id="SSF52540">
    <property type="entry name" value="P-loop containing nucleoside triphosphate hydrolases"/>
    <property type="match status" value="1"/>
</dbReference>
<dbReference type="InterPro" id="IPR003439">
    <property type="entry name" value="ABC_transporter-like_ATP-bd"/>
</dbReference>
<evidence type="ECO:0000259" key="5">
    <source>
        <dbReference type="PROSITE" id="PS50893"/>
    </source>
</evidence>
<protein>
    <submittedName>
        <fullName evidence="6">Macrolide ABC transporter ATP-binding protein</fullName>
    </submittedName>
</protein>
<comment type="caution">
    <text evidence="6">The sequence shown here is derived from an EMBL/GenBank/DDBJ whole genome shotgun (WGS) entry which is preliminary data.</text>
</comment>
<dbReference type="PANTHER" id="PTHR24220:SF86">
    <property type="entry name" value="ABC TRANSPORTER ABCH.1"/>
    <property type="match status" value="1"/>
</dbReference>
<keyword evidence="1" id="KW-0813">Transport</keyword>
<gene>
    <name evidence="6" type="ORF">DI536_01345</name>
</gene>
<dbReference type="PROSITE" id="PS50893">
    <property type="entry name" value="ABC_TRANSPORTER_2"/>
    <property type="match status" value="1"/>
</dbReference>
<keyword evidence="2" id="KW-0547">Nucleotide-binding</keyword>
<dbReference type="InterPro" id="IPR015854">
    <property type="entry name" value="ABC_transpr_LolD-like"/>
</dbReference>
<dbReference type="AlphaFoldDB" id="A0A2W5TZA8"/>
<reference evidence="6 7" key="1">
    <citation type="submission" date="2017-08" db="EMBL/GenBank/DDBJ databases">
        <title>Infants hospitalized years apart are colonized by the same room-sourced microbial strains.</title>
        <authorList>
            <person name="Brooks B."/>
            <person name="Olm M.R."/>
            <person name="Firek B.A."/>
            <person name="Baker R."/>
            <person name="Thomas B.C."/>
            <person name="Morowitz M.J."/>
            <person name="Banfield J.F."/>
        </authorList>
    </citation>
    <scope>NUCLEOTIDE SEQUENCE [LARGE SCALE GENOMIC DNA]</scope>
    <source>
        <strain evidence="6">S2_003_000_R2_14</strain>
    </source>
</reference>
<dbReference type="PANTHER" id="PTHR24220">
    <property type="entry name" value="IMPORT ATP-BINDING PROTEIN"/>
    <property type="match status" value="1"/>
</dbReference>
<evidence type="ECO:0000313" key="6">
    <source>
        <dbReference type="EMBL" id="PZR18553.1"/>
    </source>
</evidence>
<dbReference type="GO" id="GO:0022857">
    <property type="term" value="F:transmembrane transporter activity"/>
    <property type="evidence" value="ECO:0007669"/>
    <property type="project" value="TreeGrafter"/>
</dbReference>
<evidence type="ECO:0000256" key="3">
    <source>
        <dbReference type="ARBA" id="ARBA00022840"/>
    </source>
</evidence>
<dbReference type="FunFam" id="3.40.50.300:FF:000032">
    <property type="entry name" value="Export ABC transporter ATP-binding protein"/>
    <property type="match status" value="1"/>
</dbReference>
<sequence>MALIELDDVRRIYNLGDNEVRALDGVSLRVERGEFVAIMGSSGSGKSTMMNIIGCLDRPSSGSYRLDGEEIATRDRAQLAKIRNRTLGFVFQSFNLLSRTTALENVELPLLYGGVKSAAARAARARESLVRVGLGQRIDHLPNQLSGGQQQRVAIARALVNRPPLLLADEPTGALDSKTSIEVMTLLTRLADEGMTVVLVTHEPDMAAWARRVITMKDGRLISDVKQNPQQSGAA</sequence>
<dbReference type="GO" id="GO:0098796">
    <property type="term" value="C:membrane protein complex"/>
    <property type="evidence" value="ECO:0007669"/>
    <property type="project" value="UniProtKB-ARBA"/>
</dbReference>
<keyword evidence="3 6" id="KW-0067">ATP-binding</keyword>
<dbReference type="SMART" id="SM00382">
    <property type="entry name" value="AAA"/>
    <property type="match status" value="1"/>
</dbReference>
<dbReference type="InterPro" id="IPR017911">
    <property type="entry name" value="MacB-like_ATP-bd"/>
</dbReference>
<proteinExistence type="inferred from homology"/>
<accession>A0A2W5TZA8</accession>
<dbReference type="CDD" id="cd03255">
    <property type="entry name" value="ABC_MJ0796_LolCDE_FtsE"/>
    <property type="match status" value="1"/>
</dbReference>
<dbReference type="Gene3D" id="3.40.50.300">
    <property type="entry name" value="P-loop containing nucleotide triphosphate hydrolases"/>
    <property type="match status" value="1"/>
</dbReference>
<evidence type="ECO:0000256" key="2">
    <source>
        <dbReference type="ARBA" id="ARBA00022741"/>
    </source>
</evidence>
<dbReference type="PROSITE" id="PS00211">
    <property type="entry name" value="ABC_TRANSPORTER_1"/>
    <property type="match status" value="1"/>
</dbReference>
<feature type="domain" description="ABC transporter" evidence="5">
    <location>
        <begin position="4"/>
        <end position="235"/>
    </location>
</feature>
<dbReference type="InterPro" id="IPR027417">
    <property type="entry name" value="P-loop_NTPase"/>
</dbReference>
<dbReference type="EMBL" id="QFQP01000001">
    <property type="protein sequence ID" value="PZR18553.1"/>
    <property type="molecule type" value="Genomic_DNA"/>
</dbReference>
<dbReference type="GO" id="GO:0005886">
    <property type="term" value="C:plasma membrane"/>
    <property type="evidence" value="ECO:0007669"/>
    <property type="project" value="TreeGrafter"/>
</dbReference>
<evidence type="ECO:0000313" key="7">
    <source>
        <dbReference type="Proteomes" id="UP000249061"/>
    </source>
</evidence>
<comment type="similarity">
    <text evidence="4">Belongs to the ABC transporter superfamily. Macrolide exporter (TC 3.A.1.122) family.</text>
</comment>
<dbReference type="InterPro" id="IPR003593">
    <property type="entry name" value="AAA+_ATPase"/>
</dbReference>
<dbReference type="GO" id="GO:0016887">
    <property type="term" value="F:ATP hydrolysis activity"/>
    <property type="evidence" value="ECO:0007669"/>
    <property type="project" value="InterPro"/>
</dbReference>
<organism evidence="6 7">
    <name type="scientific">Archangium gephyra</name>
    <dbReference type="NCBI Taxonomy" id="48"/>
    <lineage>
        <taxon>Bacteria</taxon>
        <taxon>Pseudomonadati</taxon>
        <taxon>Myxococcota</taxon>
        <taxon>Myxococcia</taxon>
        <taxon>Myxococcales</taxon>
        <taxon>Cystobacterineae</taxon>
        <taxon>Archangiaceae</taxon>
        <taxon>Archangium</taxon>
    </lineage>
</organism>